<dbReference type="EMBL" id="CP068570">
    <property type="protein sequence ID" value="QQZ50072.1"/>
    <property type="molecule type" value="Genomic_DNA"/>
</dbReference>
<gene>
    <name evidence="2" type="ORF">JKL49_26195</name>
</gene>
<organism evidence="2">
    <name type="scientific">Phenylobacterium glaciei</name>
    <dbReference type="NCBI Taxonomy" id="2803784"/>
    <lineage>
        <taxon>Bacteria</taxon>
        <taxon>Pseudomonadati</taxon>
        <taxon>Pseudomonadota</taxon>
        <taxon>Alphaproteobacteria</taxon>
        <taxon>Caulobacterales</taxon>
        <taxon>Caulobacteraceae</taxon>
        <taxon>Phenylobacterium</taxon>
    </lineage>
</organism>
<dbReference type="PROSITE" id="PS50113">
    <property type="entry name" value="PAC"/>
    <property type="match status" value="1"/>
</dbReference>
<sequence length="124" mass="14078">MFDPKDHEQLRLAAAGQTDGHTDQREYAITRADGRRGYVRMTGAVERDANGEPSYMYGVIIDVTQAKLREQAIAESEARYRLLADNVTDVIVRYDARGVIEFISLGSRLRLSARRDRRPADHRA</sequence>
<dbReference type="AlphaFoldDB" id="A0A974S9Y5"/>
<dbReference type="NCBIfam" id="TIGR00229">
    <property type="entry name" value="sensory_box"/>
    <property type="match status" value="1"/>
</dbReference>
<protein>
    <submittedName>
        <fullName evidence="2">PAS domain S-box protein</fullName>
    </submittedName>
</protein>
<name>A0A974S9Y5_9CAUL</name>
<feature type="domain" description="PAC" evidence="1">
    <location>
        <begin position="23"/>
        <end position="75"/>
    </location>
</feature>
<accession>A0A974S9Y5</accession>
<dbReference type="InterPro" id="IPR000700">
    <property type="entry name" value="PAS-assoc_C"/>
</dbReference>
<evidence type="ECO:0000259" key="1">
    <source>
        <dbReference type="PROSITE" id="PS50113"/>
    </source>
</evidence>
<proteinExistence type="predicted"/>
<dbReference type="SMART" id="SM00086">
    <property type="entry name" value="PAC"/>
    <property type="match status" value="1"/>
</dbReference>
<dbReference type="InterPro" id="IPR035965">
    <property type="entry name" value="PAS-like_dom_sf"/>
</dbReference>
<evidence type="ECO:0000313" key="2">
    <source>
        <dbReference type="EMBL" id="QQZ50072.1"/>
    </source>
</evidence>
<dbReference type="Gene3D" id="3.30.450.20">
    <property type="entry name" value="PAS domain"/>
    <property type="match status" value="2"/>
</dbReference>
<dbReference type="InterPro" id="IPR000014">
    <property type="entry name" value="PAS"/>
</dbReference>
<reference evidence="2" key="1">
    <citation type="submission" date="2021-01" db="EMBL/GenBank/DDBJ databases">
        <title>Genome sequence of Phenylobacterium sp. 20VBR1 isolated from a valley glaceir, Ny-Alesund, Svalbard.</title>
        <authorList>
            <person name="Thomas F.A."/>
            <person name="Krishnan K.P."/>
            <person name="Sinha R.K."/>
        </authorList>
    </citation>
    <scope>NUCLEOTIDE SEQUENCE</scope>
    <source>
        <strain evidence="2">20VBR1</strain>
    </source>
</reference>
<dbReference type="InterPro" id="IPR001610">
    <property type="entry name" value="PAC"/>
</dbReference>
<dbReference type="SUPFAM" id="SSF55785">
    <property type="entry name" value="PYP-like sensor domain (PAS domain)"/>
    <property type="match status" value="2"/>
</dbReference>